<dbReference type="GO" id="GO:0006508">
    <property type="term" value="P:proteolysis"/>
    <property type="evidence" value="ECO:0007669"/>
    <property type="project" value="UniProtKB-KW"/>
</dbReference>
<dbReference type="OrthoDB" id="9762689at2"/>
<dbReference type="Proteomes" id="UP000254051">
    <property type="component" value="Unassembled WGS sequence"/>
</dbReference>
<evidence type="ECO:0000259" key="5">
    <source>
        <dbReference type="Pfam" id="PF00082"/>
    </source>
</evidence>
<dbReference type="Gene3D" id="3.40.50.200">
    <property type="entry name" value="Peptidase S8/S53 domain"/>
    <property type="match status" value="1"/>
</dbReference>
<accession>A0A315ZTR0</accession>
<dbReference type="PROSITE" id="PS00136">
    <property type="entry name" value="SUBTILASE_ASP"/>
    <property type="match status" value="1"/>
</dbReference>
<dbReference type="InterPro" id="IPR015500">
    <property type="entry name" value="Peptidase_S8_subtilisin-rel"/>
</dbReference>
<dbReference type="InterPro" id="IPR050131">
    <property type="entry name" value="Peptidase_S8_subtilisin-like"/>
</dbReference>
<dbReference type="PIRSF" id="PIRSF037894">
    <property type="entry name" value="Subtilisin_rel_CspABC"/>
    <property type="match status" value="1"/>
</dbReference>
<dbReference type="PRINTS" id="PR00723">
    <property type="entry name" value="SUBTILISIN"/>
</dbReference>
<dbReference type="Pfam" id="PF00082">
    <property type="entry name" value="Peptidase_S8"/>
    <property type="match status" value="2"/>
</dbReference>
<name>A0A315ZTR0_9FIRM</name>
<evidence type="ECO:0000256" key="2">
    <source>
        <dbReference type="ARBA" id="ARBA00022670"/>
    </source>
</evidence>
<evidence type="ECO:0000313" key="7">
    <source>
        <dbReference type="Proteomes" id="UP000254051"/>
    </source>
</evidence>
<evidence type="ECO:0000313" key="6">
    <source>
        <dbReference type="EMBL" id="SUQ15031.1"/>
    </source>
</evidence>
<comment type="similarity">
    <text evidence="1">Belongs to the peptidase S8 family.</text>
</comment>
<evidence type="ECO:0000256" key="4">
    <source>
        <dbReference type="ARBA" id="ARBA00022825"/>
    </source>
</evidence>
<dbReference type="CDD" id="cd07478">
    <property type="entry name" value="Peptidases_S8_CspA-like"/>
    <property type="match status" value="1"/>
</dbReference>
<dbReference type="EMBL" id="UHJJ01000009">
    <property type="protein sequence ID" value="SUQ15031.1"/>
    <property type="molecule type" value="Genomic_DNA"/>
</dbReference>
<evidence type="ECO:0000256" key="1">
    <source>
        <dbReference type="ARBA" id="ARBA00011073"/>
    </source>
</evidence>
<organism evidence="6 7">
    <name type="scientific">Faecalicatena contorta</name>
    <dbReference type="NCBI Taxonomy" id="39482"/>
    <lineage>
        <taxon>Bacteria</taxon>
        <taxon>Bacillati</taxon>
        <taxon>Bacillota</taxon>
        <taxon>Clostridia</taxon>
        <taxon>Lachnospirales</taxon>
        <taxon>Lachnospiraceae</taxon>
        <taxon>Faecalicatena</taxon>
    </lineage>
</organism>
<gene>
    <name evidence="6" type="ORF">SAMN05216529_10982</name>
</gene>
<dbReference type="PROSITE" id="PS00137">
    <property type="entry name" value="SUBTILASE_HIS"/>
    <property type="match status" value="1"/>
</dbReference>
<keyword evidence="7" id="KW-1185">Reference proteome</keyword>
<dbReference type="InterPro" id="IPR022398">
    <property type="entry name" value="Peptidase_S8_His-AS"/>
</dbReference>
<dbReference type="AlphaFoldDB" id="A0A315ZTR0"/>
<dbReference type="RefSeq" id="WP_109712465.1">
    <property type="nucleotide sequence ID" value="NZ_QGDS01000009.1"/>
</dbReference>
<dbReference type="InterPro" id="IPR017310">
    <property type="entry name" value="Pept_S8A_subtilisin_clostridia"/>
</dbReference>
<dbReference type="SUPFAM" id="SSF52743">
    <property type="entry name" value="Subtilisin-like"/>
    <property type="match status" value="1"/>
</dbReference>
<dbReference type="InterPro" id="IPR000209">
    <property type="entry name" value="Peptidase_S8/S53_dom"/>
</dbReference>
<dbReference type="InterPro" id="IPR036852">
    <property type="entry name" value="Peptidase_S8/S53_dom_sf"/>
</dbReference>
<dbReference type="PANTHER" id="PTHR43806:SF11">
    <property type="entry name" value="CEREVISIN-RELATED"/>
    <property type="match status" value="1"/>
</dbReference>
<feature type="domain" description="Peptidase S8/S53" evidence="5">
    <location>
        <begin position="98"/>
        <end position="211"/>
    </location>
</feature>
<dbReference type="GO" id="GO:0004252">
    <property type="term" value="F:serine-type endopeptidase activity"/>
    <property type="evidence" value="ECO:0007669"/>
    <property type="project" value="InterPro"/>
</dbReference>
<reference evidence="7" key="1">
    <citation type="submission" date="2017-07" db="EMBL/GenBank/DDBJ databases">
        <authorList>
            <person name="Varghese N."/>
            <person name="Submissions S."/>
        </authorList>
    </citation>
    <scope>NUCLEOTIDE SEQUENCE [LARGE SCALE GENOMIC DNA]</scope>
    <source>
        <strain evidence="7">NLAE-zl-C134</strain>
    </source>
</reference>
<keyword evidence="4" id="KW-0720">Serine protease</keyword>
<dbReference type="InterPro" id="IPR023827">
    <property type="entry name" value="Peptidase_S8_Asp-AS"/>
</dbReference>
<dbReference type="PANTHER" id="PTHR43806">
    <property type="entry name" value="PEPTIDASE S8"/>
    <property type="match status" value="1"/>
</dbReference>
<sequence length="567" mass="62853">MNQNICRERVLSEDYRDFIISQTRPFPIPDVVSEEFCAQYANYDYHCVYVSSVLTDPISVSKFDYTSIPKCYSPLSMDALNQTGILQVQSYSTSELQGNNIMIGFLDTGIDYTNPVFLNLDGTTRIAAIWDQTIQTGRPPQDFVYGSEYTSEMINDALRSDDPKSLVPTEDEIGHGTFVASLAAGSGNPSEDFLGAAPECTIAVVKLKQAKQYLRDFYFIPDDAVCFQETDLMLALKYLSSLADSQNIPLVICTAIGTNMGGHIDVLPLSKVLEHYGMAVNRIPVVGGGNEADKKHHYSRAIRNDNIPDVVEIRVGQNVEGFTMELWTDIPNVFSVSLVSPFGEGTPPIPVQTNKTTVFDFAVERTQVSVDYSLIVERTASELIFLRFRAPTPGIWNLIVTPVRTVIGLYHIWLPMTEFLSGDVHFLNPDLYYTLTNPANARGIIAVSYYDGDNNNIALSSGRGYTRDQLINPHIIAPGINVKGALPDGSFAVRSGSSISTGLTSGTVAILMEWLLYYLDYTGIDAYELKSLLILGAIRPPSMLFPNREWGYGKLDLYNTMQEIQTI</sequence>
<protein>
    <submittedName>
        <fullName evidence="6">Subtilase family protein</fullName>
    </submittedName>
</protein>
<keyword evidence="2" id="KW-0645">Protease</keyword>
<proteinExistence type="inferred from homology"/>
<dbReference type="InterPro" id="IPR034045">
    <property type="entry name" value="Pep_S8_CspA-like"/>
</dbReference>
<feature type="domain" description="Peptidase S8/S53" evidence="5">
    <location>
        <begin position="433"/>
        <end position="537"/>
    </location>
</feature>
<dbReference type="Gene3D" id="2.60.120.1290">
    <property type="match status" value="1"/>
</dbReference>
<evidence type="ECO:0000256" key="3">
    <source>
        <dbReference type="ARBA" id="ARBA00022801"/>
    </source>
</evidence>
<keyword evidence="3" id="KW-0378">Hydrolase</keyword>